<dbReference type="EMBL" id="LUEZ02000048">
    <property type="protein sequence ID" value="RDB23026.1"/>
    <property type="molecule type" value="Genomic_DNA"/>
</dbReference>
<evidence type="ECO:0000313" key="3">
    <source>
        <dbReference type="Proteomes" id="UP000076154"/>
    </source>
</evidence>
<keyword evidence="1" id="KW-0472">Membrane</keyword>
<protein>
    <submittedName>
        <fullName evidence="2">Uncharacterized protein</fullName>
    </submittedName>
</protein>
<comment type="caution">
    <text evidence="2">The sequence shown here is derived from an EMBL/GenBank/DDBJ whole genome shotgun (WGS) entry which is preliminary data.</text>
</comment>
<gene>
    <name evidence="2" type="ORF">Hypma_009857</name>
</gene>
<proteinExistence type="predicted"/>
<name>A0A369JWE5_HYPMA</name>
<dbReference type="AlphaFoldDB" id="A0A369JWE5"/>
<evidence type="ECO:0000256" key="1">
    <source>
        <dbReference type="SAM" id="Phobius"/>
    </source>
</evidence>
<evidence type="ECO:0000313" key="2">
    <source>
        <dbReference type="EMBL" id="RDB23026.1"/>
    </source>
</evidence>
<organism evidence="2 3">
    <name type="scientific">Hypsizygus marmoreus</name>
    <name type="common">White beech mushroom</name>
    <name type="synonym">Agaricus marmoreus</name>
    <dbReference type="NCBI Taxonomy" id="39966"/>
    <lineage>
        <taxon>Eukaryota</taxon>
        <taxon>Fungi</taxon>
        <taxon>Dikarya</taxon>
        <taxon>Basidiomycota</taxon>
        <taxon>Agaricomycotina</taxon>
        <taxon>Agaricomycetes</taxon>
        <taxon>Agaricomycetidae</taxon>
        <taxon>Agaricales</taxon>
        <taxon>Tricholomatineae</taxon>
        <taxon>Lyophyllaceae</taxon>
        <taxon>Hypsizygus</taxon>
    </lineage>
</organism>
<keyword evidence="1" id="KW-0812">Transmembrane</keyword>
<keyword evidence="3" id="KW-1185">Reference proteome</keyword>
<dbReference type="InParanoid" id="A0A369JWE5"/>
<feature type="transmembrane region" description="Helical" evidence="1">
    <location>
        <begin position="171"/>
        <end position="190"/>
    </location>
</feature>
<sequence length="392" mass="44290">MHHPNDLNNPSLHPRARHIPVHTHCRYYLPSRRISTIIPCIFTFNTSHITLTIYTMHHPERSQQSFSASSRSTYSVHTIVDTICPPEGSRQSFPASSRSTCPTSHSPSILCTIRTISTILLCILALDIFPFIPIVDTICPPEGSRHHSLHLHVQHVPHHTHHLYYAPSRTISTILLCILALDISLFIPIVDTICPPKDLDNHSLHLHVQHVPHHTHHLYYAPSRTISTILLCILALDIFPFIPIVDTICPPEGSRQSFPASSIQHVPHHTHHLYYAPSRTISTILLCILALDISLFIPIVDTICPPEGSRQSFPASSRSARPTSHSPSRLCTIPTISTILLYILTFDISPFIPIVDTMRPLRNFDNRFLCRHVRHVSHHTLPVKGFMCIVHV</sequence>
<dbReference type="Proteomes" id="UP000076154">
    <property type="component" value="Unassembled WGS sequence"/>
</dbReference>
<reference evidence="2" key="1">
    <citation type="submission" date="2018-04" db="EMBL/GenBank/DDBJ databases">
        <title>Whole genome sequencing of Hypsizygus marmoreus.</title>
        <authorList>
            <person name="Choi I.-G."/>
            <person name="Min B."/>
            <person name="Kim J.-G."/>
            <person name="Kim S."/>
            <person name="Oh Y.-L."/>
            <person name="Kong W.-S."/>
            <person name="Park H."/>
            <person name="Jeong J."/>
            <person name="Song E.-S."/>
        </authorList>
    </citation>
    <scope>NUCLEOTIDE SEQUENCE [LARGE SCALE GENOMIC DNA]</scope>
    <source>
        <strain evidence="2">51987-8</strain>
    </source>
</reference>
<feature type="transmembrane region" description="Helical" evidence="1">
    <location>
        <begin position="226"/>
        <end position="245"/>
    </location>
</feature>
<keyword evidence="1" id="KW-1133">Transmembrane helix</keyword>
<accession>A0A369JWE5</accession>
<feature type="transmembrane region" description="Helical" evidence="1">
    <location>
        <begin position="281"/>
        <end position="300"/>
    </location>
</feature>